<evidence type="ECO:0000313" key="3">
    <source>
        <dbReference type="Proteomes" id="UP000323707"/>
    </source>
</evidence>
<feature type="transmembrane region" description="Helical" evidence="1">
    <location>
        <begin position="6"/>
        <end position="28"/>
    </location>
</feature>
<reference evidence="2 3" key="1">
    <citation type="submission" date="2019-09" db="EMBL/GenBank/DDBJ databases">
        <title>Draft genome sequence of various Type strains from the CCUG.</title>
        <authorList>
            <person name="Pineiro-Iglesias B."/>
            <person name="Tunovic T."/>
            <person name="Unosson C."/>
            <person name="Inganas E."/>
            <person name="Ohlen M."/>
            <person name="Cardew S."/>
            <person name="Jensie-Markopoulos S."/>
            <person name="Salva-Serra F."/>
            <person name="Jaen-Luchoro D."/>
            <person name="Karlsson R."/>
            <person name="Svensson-Stadler L."/>
            <person name="Chun J."/>
            <person name="Moore E."/>
        </authorList>
    </citation>
    <scope>NUCLEOTIDE SEQUENCE [LARGE SCALE GENOMIC DNA]</scope>
    <source>
        <strain evidence="2 3">CCUG 32756T</strain>
    </source>
</reference>
<sequence length="62" mass="7270">MDMRTWIFPTICFIFFCYAMVFVGVFTYHINPNVSLFQNGQSHKKDATSVESFQKELNKAIK</sequence>
<evidence type="ECO:0000256" key="1">
    <source>
        <dbReference type="SAM" id="Phobius"/>
    </source>
</evidence>
<evidence type="ECO:0000313" key="2">
    <source>
        <dbReference type="EMBL" id="KAA8707781.1"/>
    </source>
</evidence>
<organism evidence="2 3">
    <name type="scientific">Helicobacter canis</name>
    <dbReference type="NCBI Taxonomy" id="29419"/>
    <lineage>
        <taxon>Bacteria</taxon>
        <taxon>Pseudomonadati</taxon>
        <taxon>Campylobacterota</taxon>
        <taxon>Epsilonproteobacteria</taxon>
        <taxon>Campylobacterales</taxon>
        <taxon>Helicobacteraceae</taxon>
        <taxon>Helicobacter</taxon>
    </lineage>
</organism>
<dbReference type="AlphaFoldDB" id="A0A5M9QHS1"/>
<dbReference type="Proteomes" id="UP000323707">
    <property type="component" value="Unassembled WGS sequence"/>
</dbReference>
<name>A0A5M9QHS1_9HELI</name>
<keyword evidence="1" id="KW-1133">Transmembrane helix</keyword>
<proteinExistence type="predicted"/>
<comment type="caution">
    <text evidence="2">The sequence shown here is derived from an EMBL/GenBank/DDBJ whole genome shotgun (WGS) entry which is preliminary data.</text>
</comment>
<accession>A0A5M9QHS1</accession>
<protein>
    <submittedName>
        <fullName evidence="2">Uncharacterized protein</fullName>
    </submittedName>
</protein>
<keyword evidence="1" id="KW-0812">Transmembrane</keyword>
<keyword evidence="1" id="KW-0472">Membrane</keyword>
<gene>
    <name evidence="2" type="ORF">F4V45_07910</name>
</gene>
<dbReference type="EMBL" id="VXKE01000021">
    <property type="protein sequence ID" value="KAA8707781.1"/>
    <property type="molecule type" value="Genomic_DNA"/>
</dbReference>
<dbReference type="RefSeq" id="WP_023930610.1">
    <property type="nucleotide sequence ID" value="NZ_JAERIX010000027.1"/>
</dbReference>